<protein>
    <submittedName>
        <fullName evidence="1">Putative salivary lipocalin lipocalin</fullName>
    </submittedName>
</protein>
<name>A0A6B0U3S2_IXORI</name>
<organism evidence="1">
    <name type="scientific">Ixodes ricinus</name>
    <name type="common">Common tick</name>
    <name type="synonym">Acarus ricinus</name>
    <dbReference type="NCBI Taxonomy" id="34613"/>
    <lineage>
        <taxon>Eukaryota</taxon>
        <taxon>Metazoa</taxon>
        <taxon>Ecdysozoa</taxon>
        <taxon>Arthropoda</taxon>
        <taxon>Chelicerata</taxon>
        <taxon>Arachnida</taxon>
        <taxon>Acari</taxon>
        <taxon>Parasitiformes</taxon>
        <taxon>Ixodida</taxon>
        <taxon>Ixodoidea</taxon>
        <taxon>Ixodidae</taxon>
        <taxon>Ixodinae</taxon>
        <taxon>Ixodes</taxon>
    </lineage>
</organism>
<dbReference type="EMBL" id="GIFC01005059">
    <property type="protein sequence ID" value="MXU87142.1"/>
    <property type="molecule type" value="Transcribed_RNA"/>
</dbReference>
<dbReference type="AlphaFoldDB" id="A0A6B0U3S2"/>
<reference evidence="1" key="1">
    <citation type="submission" date="2019-12" db="EMBL/GenBank/DDBJ databases">
        <title>An insight into the sialome of adult female Ixodes ricinus ticks feeding for 6 days.</title>
        <authorList>
            <person name="Perner J."/>
            <person name="Ribeiro J.M.C."/>
        </authorList>
    </citation>
    <scope>NUCLEOTIDE SEQUENCE</scope>
    <source>
        <strain evidence="1">Semi-engorged</strain>
        <tissue evidence="1">Salivary glands</tissue>
    </source>
</reference>
<accession>A0A6B0U3S2</accession>
<evidence type="ECO:0000313" key="1">
    <source>
        <dbReference type="EMBL" id="MXU87142.1"/>
    </source>
</evidence>
<sequence length="95" mass="10990">MHFRKAVRVRCALLEYYAVYPSPAKQDVGCYLFVTSFPFSVFLTLSHAYHHVQLSTARRHFNHFFALKALAGFDTVNSHSRKRGSCVVMYEKLCL</sequence>
<proteinExistence type="predicted"/>